<feature type="transmembrane region" description="Helical" evidence="21">
    <location>
        <begin position="280"/>
        <end position="301"/>
    </location>
</feature>
<feature type="transmembrane region" description="Helical" evidence="21">
    <location>
        <begin position="346"/>
        <end position="367"/>
    </location>
</feature>
<keyword evidence="11 21" id="KW-0472">Membrane</keyword>
<evidence type="ECO:0000313" key="22">
    <source>
        <dbReference type="EMBL" id="KKU15091.1"/>
    </source>
</evidence>
<feature type="transmembrane region" description="Helical" evidence="21">
    <location>
        <begin position="194"/>
        <end position="217"/>
    </location>
</feature>
<evidence type="ECO:0000256" key="13">
    <source>
        <dbReference type="ARBA" id="ARBA00023316"/>
    </source>
</evidence>
<evidence type="ECO:0000256" key="14">
    <source>
        <dbReference type="ARBA" id="ARBA00032370"/>
    </source>
</evidence>
<keyword evidence="9" id="KW-0573">Peptidoglycan synthesis</keyword>
<evidence type="ECO:0000256" key="19">
    <source>
        <dbReference type="ARBA" id="ARBA00044770"/>
    </source>
</evidence>
<feature type="transmembrane region" description="Helical" evidence="21">
    <location>
        <begin position="313"/>
        <end position="340"/>
    </location>
</feature>
<dbReference type="AlphaFoldDB" id="A0A0G1N3D2"/>
<dbReference type="GO" id="GO:0015648">
    <property type="term" value="F:lipid-linked peptidoglycan transporter activity"/>
    <property type="evidence" value="ECO:0007669"/>
    <property type="project" value="TreeGrafter"/>
</dbReference>
<evidence type="ECO:0000256" key="18">
    <source>
        <dbReference type="ARBA" id="ARBA00041418"/>
    </source>
</evidence>
<feature type="transmembrane region" description="Helical" evidence="21">
    <location>
        <begin position="53"/>
        <end position="71"/>
    </location>
</feature>
<name>A0A0G1N3D2_9BACT</name>
<dbReference type="GO" id="GO:0032153">
    <property type="term" value="C:cell division site"/>
    <property type="evidence" value="ECO:0007669"/>
    <property type="project" value="TreeGrafter"/>
</dbReference>
<dbReference type="InterPro" id="IPR013437">
    <property type="entry name" value="FtsW"/>
</dbReference>
<gene>
    <name evidence="22" type="ORF">UX22_C0012G0010</name>
</gene>
<evidence type="ECO:0000256" key="4">
    <source>
        <dbReference type="ARBA" id="ARBA00022618"/>
    </source>
</evidence>
<dbReference type="GO" id="GO:0009252">
    <property type="term" value="P:peptidoglycan biosynthetic process"/>
    <property type="evidence" value="ECO:0007669"/>
    <property type="project" value="UniProtKB-KW"/>
</dbReference>
<dbReference type="GO" id="GO:0008360">
    <property type="term" value="P:regulation of cell shape"/>
    <property type="evidence" value="ECO:0007669"/>
    <property type="project" value="UniProtKB-KW"/>
</dbReference>
<evidence type="ECO:0000256" key="8">
    <source>
        <dbReference type="ARBA" id="ARBA00022960"/>
    </source>
</evidence>
<evidence type="ECO:0000256" key="20">
    <source>
        <dbReference type="ARBA" id="ARBA00049902"/>
    </source>
</evidence>
<dbReference type="GO" id="GO:0008955">
    <property type="term" value="F:peptidoglycan glycosyltransferase activity"/>
    <property type="evidence" value="ECO:0007669"/>
    <property type="project" value="UniProtKB-EC"/>
</dbReference>
<evidence type="ECO:0000256" key="15">
    <source>
        <dbReference type="ARBA" id="ARBA00033270"/>
    </source>
</evidence>
<evidence type="ECO:0000256" key="3">
    <source>
        <dbReference type="ARBA" id="ARBA00022475"/>
    </source>
</evidence>
<evidence type="ECO:0000256" key="1">
    <source>
        <dbReference type="ARBA" id="ARBA00004651"/>
    </source>
</evidence>
<dbReference type="GO" id="GO:0005886">
    <property type="term" value="C:plasma membrane"/>
    <property type="evidence" value="ECO:0007669"/>
    <property type="project" value="UniProtKB-SubCell"/>
</dbReference>
<comment type="subcellular location">
    <subcellularLocation>
        <location evidence="1">Cell membrane</location>
        <topology evidence="1">Multi-pass membrane protein</topology>
    </subcellularLocation>
</comment>
<dbReference type="PANTHER" id="PTHR30474">
    <property type="entry name" value="CELL CYCLE PROTEIN"/>
    <property type="match status" value="1"/>
</dbReference>
<evidence type="ECO:0000256" key="2">
    <source>
        <dbReference type="ARBA" id="ARBA00004752"/>
    </source>
</evidence>
<comment type="catalytic activity">
    <reaction evidence="20">
        <text>[GlcNAc-(1-&gt;4)-Mur2Ac(oyl-L-Ala-gamma-D-Glu-L-Lys-D-Ala-D-Ala)](n)-di-trans,octa-cis-undecaprenyl diphosphate + beta-D-GlcNAc-(1-&gt;4)-Mur2Ac(oyl-L-Ala-gamma-D-Glu-L-Lys-D-Ala-D-Ala)-di-trans,octa-cis-undecaprenyl diphosphate = [GlcNAc-(1-&gt;4)-Mur2Ac(oyl-L-Ala-gamma-D-Glu-L-Lys-D-Ala-D-Ala)](n+1)-di-trans,octa-cis-undecaprenyl diphosphate + di-trans,octa-cis-undecaprenyl diphosphate + H(+)</text>
        <dbReference type="Rhea" id="RHEA:23708"/>
        <dbReference type="Rhea" id="RHEA-COMP:9602"/>
        <dbReference type="Rhea" id="RHEA-COMP:9603"/>
        <dbReference type="ChEBI" id="CHEBI:15378"/>
        <dbReference type="ChEBI" id="CHEBI:58405"/>
        <dbReference type="ChEBI" id="CHEBI:60033"/>
        <dbReference type="ChEBI" id="CHEBI:78435"/>
        <dbReference type="EC" id="2.4.99.28"/>
    </reaction>
</comment>
<keyword evidence="12" id="KW-0131">Cell cycle</keyword>
<proteinExistence type="inferred from homology"/>
<keyword evidence="7 21" id="KW-0812">Transmembrane</keyword>
<dbReference type="EMBL" id="LCLJ01000012">
    <property type="protein sequence ID" value="KKU15091.1"/>
    <property type="molecule type" value="Genomic_DNA"/>
</dbReference>
<evidence type="ECO:0000256" key="21">
    <source>
        <dbReference type="SAM" id="Phobius"/>
    </source>
</evidence>
<dbReference type="EC" id="2.4.99.28" evidence="19"/>
<keyword evidence="13" id="KW-0961">Cell wall biogenesis/degradation</keyword>
<dbReference type="NCBIfam" id="TIGR02614">
    <property type="entry name" value="ftsW"/>
    <property type="match status" value="1"/>
</dbReference>
<dbReference type="GO" id="GO:0051301">
    <property type="term" value="P:cell division"/>
    <property type="evidence" value="ECO:0007669"/>
    <property type="project" value="UniProtKB-KW"/>
</dbReference>
<evidence type="ECO:0000256" key="7">
    <source>
        <dbReference type="ARBA" id="ARBA00022692"/>
    </source>
</evidence>
<keyword evidence="3" id="KW-1003">Cell membrane</keyword>
<evidence type="ECO:0000256" key="12">
    <source>
        <dbReference type="ARBA" id="ARBA00023306"/>
    </source>
</evidence>
<evidence type="ECO:0000256" key="9">
    <source>
        <dbReference type="ARBA" id="ARBA00022984"/>
    </source>
</evidence>
<keyword evidence="5" id="KW-0328">Glycosyltransferase</keyword>
<keyword evidence="6" id="KW-0808">Transferase</keyword>
<comment type="caution">
    <text evidence="22">The sequence shown here is derived from an EMBL/GenBank/DDBJ whole genome shotgun (WGS) entry which is preliminary data.</text>
</comment>
<evidence type="ECO:0000256" key="16">
    <source>
        <dbReference type="ARBA" id="ARBA00038053"/>
    </source>
</evidence>
<feature type="transmembrane region" description="Helical" evidence="21">
    <location>
        <begin position="147"/>
        <end position="164"/>
    </location>
</feature>
<organism evidence="22 23">
    <name type="scientific">Candidatus Jorgensenbacteria bacterium GW2011_GWA2_45_9</name>
    <dbReference type="NCBI Taxonomy" id="1618663"/>
    <lineage>
        <taxon>Bacteria</taxon>
        <taxon>Candidatus Joergenseniibacteriota</taxon>
    </lineage>
</organism>
<comment type="pathway">
    <text evidence="2">Cell wall biogenesis; peptidoglycan biosynthesis.</text>
</comment>
<evidence type="ECO:0000256" key="5">
    <source>
        <dbReference type="ARBA" id="ARBA00022676"/>
    </source>
</evidence>
<evidence type="ECO:0000313" key="23">
    <source>
        <dbReference type="Proteomes" id="UP000034727"/>
    </source>
</evidence>
<sequence length="372" mass="40256">MAKSKLKNSSPDFILIAVVAILTIFGLVMLSSASSDIARARFGDSYHYLKHQMMNGLAFGIAGFIIGAYISMRFLEKIALPLFILGIVLAIMVFIPQLNTGVRSVTGAERWLNLGFFSFQPGEFMKLSILLFIAAWVAKKKERTQNFARGFVPFLCLLGIPALLLFLQPAMTIAVILACAALTEYFAAGAKARFLLISAFLGIAAIAIFVFTTPYRITRIIGYFNPESDPRDKTYQINQSLMAIGSGGFSGVGFGNSTTKLKYLPEPMGDSIFAVAAEEFGFIGAMGIVTLFGVFVWRGLLIAKKTRDGFSRSLAFGFTSLIGIQAFVNVAAVSGVIPFTGVPLPFISYGGTALAVFLTMSGILVNISRNRQ</sequence>
<comment type="similarity">
    <text evidence="16">Belongs to the SEDS family. FtsW subfamily.</text>
</comment>
<evidence type="ECO:0000256" key="11">
    <source>
        <dbReference type="ARBA" id="ARBA00023136"/>
    </source>
</evidence>
<feature type="transmembrane region" description="Helical" evidence="21">
    <location>
        <begin position="118"/>
        <end position="138"/>
    </location>
</feature>
<evidence type="ECO:0000256" key="17">
    <source>
        <dbReference type="ARBA" id="ARBA00041185"/>
    </source>
</evidence>
<feature type="transmembrane region" description="Helical" evidence="21">
    <location>
        <begin position="12"/>
        <end position="33"/>
    </location>
</feature>
<dbReference type="Proteomes" id="UP000034727">
    <property type="component" value="Unassembled WGS sequence"/>
</dbReference>
<feature type="transmembrane region" description="Helical" evidence="21">
    <location>
        <begin position="78"/>
        <end position="98"/>
    </location>
</feature>
<keyword evidence="8" id="KW-0133">Cell shape</keyword>
<feature type="transmembrane region" description="Helical" evidence="21">
    <location>
        <begin position="170"/>
        <end position="187"/>
    </location>
</feature>
<dbReference type="PANTHER" id="PTHR30474:SF2">
    <property type="entry name" value="PEPTIDOGLYCAN GLYCOSYLTRANSFERASE FTSW-RELATED"/>
    <property type="match status" value="1"/>
</dbReference>
<evidence type="ECO:0000256" key="10">
    <source>
        <dbReference type="ARBA" id="ARBA00022989"/>
    </source>
</evidence>
<keyword evidence="10 21" id="KW-1133">Transmembrane helix</keyword>
<dbReference type="InterPro" id="IPR001182">
    <property type="entry name" value="FtsW/RodA"/>
</dbReference>
<reference evidence="22 23" key="1">
    <citation type="journal article" date="2015" name="Nature">
        <title>rRNA introns, odd ribosomes, and small enigmatic genomes across a large radiation of phyla.</title>
        <authorList>
            <person name="Brown C.T."/>
            <person name="Hug L.A."/>
            <person name="Thomas B.C."/>
            <person name="Sharon I."/>
            <person name="Castelle C.J."/>
            <person name="Singh A."/>
            <person name="Wilkins M.J."/>
            <person name="Williams K.H."/>
            <person name="Banfield J.F."/>
        </authorList>
    </citation>
    <scope>NUCLEOTIDE SEQUENCE [LARGE SCALE GENOMIC DNA]</scope>
</reference>
<accession>A0A0G1N3D2</accession>
<dbReference type="GO" id="GO:0071555">
    <property type="term" value="P:cell wall organization"/>
    <property type="evidence" value="ECO:0007669"/>
    <property type="project" value="UniProtKB-KW"/>
</dbReference>
<evidence type="ECO:0000256" key="6">
    <source>
        <dbReference type="ARBA" id="ARBA00022679"/>
    </source>
</evidence>
<keyword evidence="4" id="KW-0132">Cell division</keyword>
<protein>
    <recommendedName>
        <fullName evidence="17">Probable peptidoglycan glycosyltransferase FtsW</fullName>
        <ecNumber evidence="19">2.4.99.28</ecNumber>
    </recommendedName>
    <alternativeName>
        <fullName evidence="18">Cell division protein FtsW</fullName>
    </alternativeName>
    <alternativeName>
        <fullName evidence="15">Cell wall polymerase</fullName>
    </alternativeName>
    <alternativeName>
        <fullName evidence="14">Peptidoglycan polymerase</fullName>
    </alternativeName>
</protein>
<dbReference type="Pfam" id="PF01098">
    <property type="entry name" value="FTSW_RODA_SPOVE"/>
    <property type="match status" value="1"/>
</dbReference>